<evidence type="ECO:0000256" key="8">
    <source>
        <dbReference type="ARBA" id="ARBA00022989"/>
    </source>
</evidence>
<keyword evidence="13" id="KW-1185">Reference proteome</keyword>
<reference evidence="12 13" key="1">
    <citation type="journal article" date="2010" name="Science">
        <title>Genomic analysis of organismal complexity in the multicellular green alga Volvox carteri.</title>
        <authorList>
            <person name="Prochnik S.E."/>
            <person name="Umen J."/>
            <person name="Nedelcu A.M."/>
            <person name="Hallmann A."/>
            <person name="Miller S.M."/>
            <person name="Nishii I."/>
            <person name="Ferris P."/>
            <person name="Kuo A."/>
            <person name="Mitros T."/>
            <person name="Fritz-Laylin L.K."/>
            <person name="Hellsten U."/>
            <person name="Chapman J."/>
            <person name="Simakov O."/>
            <person name="Rensing S.A."/>
            <person name="Terry A."/>
            <person name="Pangilinan J."/>
            <person name="Kapitonov V."/>
            <person name="Jurka J."/>
            <person name="Salamov A."/>
            <person name="Shapiro H."/>
            <person name="Schmutz J."/>
            <person name="Grimwood J."/>
            <person name="Lindquist E."/>
            <person name="Lucas S."/>
            <person name="Grigoriev I.V."/>
            <person name="Schmitt R."/>
            <person name="Kirk D."/>
            <person name="Rokhsar D.S."/>
        </authorList>
    </citation>
    <scope>NUCLEOTIDE SEQUENCE [LARGE SCALE GENOMIC DNA]</scope>
    <source>
        <strain evidence="13">f. Nagariensis / Eve</strain>
    </source>
</reference>
<accession>D8U125</accession>
<dbReference type="Proteomes" id="UP000001058">
    <property type="component" value="Unassembled WGS sequence"/>
</dbReference>
<keyword evidence="11" id="KW-0464">Manganese</keyword>
<keyword evidence="6" id="KW-0812">Transmembrane</keyword>
<evidence type="ECO:0000256" key="1">
    <source>
        <dbReference type="ARBA" id="ARBA00004323"/>
    </source>
</evidence>
<comment type="subcellular location">
    <subcellularLocation>
        <location evidence="1 11">Golgi apparatus membrane</location>
        <topology evidence="1 11">Single-pass type II membrane protein</topology>
    </subcellularLocation>
</comment>
<evidence type="ECO:0000256" key="4">
    <source>
        <dbReference type="ARBA" id="ARBA00022676"/>
    </source>
</evidence>
<keyword evidence="8" id="KW-1133">Transmembrane helix</keyword>
<evidence type="ECO:0000256" key="5">
    <source>
        <dbReference type="ARBA" id="ARBA00022679"/>
    </source>
</evidence>
<dbReference type="UniPathway" id="UPA00378"/>
<comment type="cofactor">
    <cofactor evidence="11">
        <name>Mn(2+)</name>
        <dbReference type="ChEBI" id="CHEBI:29035"/>
    </cofactor>
</comment>
<dbReference type="GeneID" id="9628666"/>
<evidence type="ECO:0000313" key="12">
    <source>
        <dbReference type="EMBL" id="EFJ46484.1"/>
    </source>
</evidence>
<keyword evidence="9 11" id="KW-0333">Golgi apparatus</keyword>
<sequence>ADDDVYLMPQRLPAAAAQWERIGAGYIGCMKNGWVFRDPKHRWYEPQYLLLGSDYFLHAYGSAYVLSAEAVRQVIIHNYQHLRLLANEDTSVGAWMLAQDVVFFEDMRLCSRVCHKSALAVWQTECAGLCAPVEDLVKLHRNGTCT</sequence>
<evidence type="ECO:0000313" key="13">
    <source>
        <dbReference type="Proteomes" id="UP000001058"/>
    </source>
</evidence>
<proteinExistence type="inferred from homology"/>
<evidence type="ECO:0000256" key="9">
    <source>
        <dbReference type="ARBA" id="ARBA00023034"/>
    </source>
</evidence>
<organism evidence="13">
    <name type="scientific">Volvox carteri f. nagariensis</name>
    <dbReference type="NCBI Taxonomy" id="3068"/>
    <lineage>
        <taxon>Eukaryota</taxon>
        <taxon>Viridiplantae</taxon>
        <taxon>Chlorophyta</taxon>
        <taxon>core chlorophytes</taxon>
        <taxon>Chlorophyceae</taxon>
        <taxon>CS clade</taxon>
        <taxon>Chlamydomonadales</taxon>
        <taxon>Volvocaceae</taxon>
        <taxon>Volvox</taxon>
    </lineage>
</organism>
<dbReference type="EC" id="2.4.1.-" evidence="11"/>
<keyword evidence="10" id="KW-0472">Membrane</keyword>
<evidence type="ECO:0000256" key="11">
    <source>
        <dbReference type="RuleBase" id="RU363063"/>
    </source>
</evidence>
<dbReference type="GO" id="GO:0000139">
    <property type="term" value="C:Golgi membrane"/>
    <property type="evidence" value="ECO:0007669"/>
    <property type="project" value="UniProtKB-SubCell"/>
</dbReference>
<evidence type="ECO:0000256" key="3">
    <source>
        <dbReference type="ARBA" id="ARBA00008661"/>
    </source>
</evidence>
<keyword evidence="4 11" id="KW-0328">Glycosyltransferase</keyword>
<protein>
    <recommendedName>
        <fullName evidence="11">Hexosyltransferase</fullName>
        <ecNumber evidence="11">2.4.1.-</ecNumber>
    </recommendedName>
</protein>
<name>D8U125_VOLCA</name>
<dbReference type="Pfam" id="PF01762">
    <property type="entry name" value="Galactosyl_T"/>
    <property type="match status" value="1"/>
</dbReference>
<dbReference type="AlphaFoldDB" id="D8U125"/>
<evidence type="ECO:0000256" key="2">
    <source>
        <dbReference type="ARBA" id="ARBA00004922"/>
    </source>
</evidence>
<keyword evidence="7" id="KW-0735">Signal-anchor</keyword>
<dbReference type="OrthoDB" id="592847at2759"/>
<dbReference type="InterPro" id="IPR002659">
    <property type="entry name" value="Glyco_trans_31"/>
</dbReference>
<comment type="pathway">
    <text evidence="2">Protein modification; protein glycosylation.</text>
</comment>
<gene>
    <name evidence="12" type="ORF">VOLCADRAFT_46325</name>
</gene>
<dbReference type="KEGG" id="vcn:VOLCADRAFT_46325"/>
<feature type="non-terminal residue" evidence="12">
    <location>
        <position position="1"/>
    </location>
</feature>
<dbReference type="STRING" id="3068.D8U125"/>
<evidence type="ECO:0000256" key="6">
    <source>
        <dbReference type="ARBA" id="ARBA00022692"/>
    </source>
</evidence>
<dbReference type="InParanoid" id="D8U125"/>
<feature type="non-terminal residue" evidence="12">
    <location>
        <position position="146"/>
    </location>
</feature>
<comment type="similarity">
    <text evidence="3 11">Belongs to the glycosyltransferase 31 family.</text>
</comment>
<keyword evidence="5" id="KW-0808">Transferase</keyword>
<dbReference type="eggNOG" id="KOG2288">
    <property type="taxonomic scope" value="Eukaryota"/>
</dbReference>
<dbReference type="RefSeq" id="XP_002952341.1">
    <property type="nucleotide sequence ID" value="XM_002952295.1"/>
</dbReference>
<dbReference type="GO" id="GO:0008378">
    <property type="term" value="F:galactosyltransferase activity"/>
    <property type="evidence" value="ECO:0007669"/>
    <property type="project" value="TreeGrafter"/>
</dbReference>
<dbReference type="EMBL" id="GL378350">
    <property type="protein sequence ID" value="EFJ46484.1"/>
    <property type="molecule type" value="Genomic_DNA"/>
</dbReference>
<dbReference type="PANTHER" id="PTHR11214:SF85">
    <property type="entry name" value="BETA-1,3-GALACTOSYLTRANSFERASE 12-RELATED"/>
    <property type="match status" value="1"/>
</dbReference>
<evidence type="ECO:0000256" key="10">
    <source>
        <dbReference type="ARBA" id="ARBA00023136"/>
    </source>
</evidence>
<evidence type="ECO:0000256" key="7">
    <source>
        <dbReference type="ARBA" id="ARBA00022968"/>
    </source>
</evidence>
<dbReference type="PANTHER" id="PTHR11214">
    <property type="entry name" value="BETA-1,3-N-ACETYLGLUCOSAMINYLTRANSFERASE"/>
    <property type="match status" value="1"/>
</dbReference>